<accession>A0A1L1WD92</accession>
<dbReference type="SUPFAM" id="SSF53756">
    <property type="entry name" value="UDP-Glycosyltransferase/glycogen phosphorylase"/>
    <property type="match status" value="1"/>
</dbReference>
<comment type="similarity">
    <text evidence="1 4">Belongs to the UDP-glycosyltransferase family.</text>
</comment>
<dbReference type="SMR" id="A0A1L1WD92"/>
<dbReference type="PANTHER" id="PTHR48048:SF70">
    <property type="entry name" value="ISOFLAVONE 7-O-GLUCOSYLTRANSFERASE"/>
    <property type="match status" value="1"/>
</dbReference>
<keyword evidence="2 4" id="KW-0328">Glycosyltransferase</keyword>
<dbReference type="CDD" id="cd03784">
    <property type="entry name" value="GT1_Gtf-like"/>
    <property type="match status" value="1"/>
</dbReference>
<dbReference type="InterPro" id="IPR050481">
    <property type="entry name" value="UDP-glycosyltransf_plant"/>
</dbReference>
<evidence type="ECO:0000256" key="3">
    <source>
        <dbReference type="ARBA" id="ARBA00022679"/>
    </source>
</evidence>
<dbReference type="InterPro" id="IPR035595">
    <property type="entry name" value="UDP_glycos_trans_CS"/>
</dbReference>
<evidence type="ECO:0000256" key="5">
    <source>
        <dbReference type="RuleBase" id="RU362057"/>
    </source>
</evidence>
<dbReference type="Gene3D" id="3.40.50.2000">
    <property type="entry name" value="Glycogen Phosphorylase B"/>
    <property type="match status" value="2"/>
</dbReference>
<dbReference type="PROSITE" id="PS00375">
    <property type="entry name" value="UDPGT"/>
    <property type="match status" value="1"/>
</dbReference>
<dbReference type="EMBL" id="KF550414">
    <property type="protein sequence ID" value="AII32291.1"/>
    <property type="molecule type" value="mRNA"/>
</dbReference>
<evidence type="ECO:0000256" key="1">
    <source>
        <dbReference type="ARBA" id="ARBA00009995"/>
    </source>
</evidence>
<reference evidence="6" key="1">
    <citation type="submission" date="2013-08" db="EMBL/GenBank/DDBJ databases">
        <title>Anthocyanins from buds of Lonicera japonica Thunb. var. chinensis (Watts).</title>
        <authorList>
            <person name="Yuan Y."/>
            <person name="Huang L."/>
        </authorList>
    </citation>
    <scope>NUCLEOTIDE SEQUENCE</scope>
</reference>
<dbReference type="GO" id="GO:0035251">
    <property type="term" value="F:UDP-glucosyltransferase activity"/>
    <property type="evidence" value="ECO:0007669"/>
    <property type="project" value="InterPro"/>
</dbReference>
<proteinExistence type="evidence at transcript level"/>
<keyword evidence="3 4" id="KW-0808">Transferase</keyword>
<dbReference type="FunFam" id="3.40.50.2000:FF:000095">
    <property type="entry name" value="Glycosyltransferase"/>
    <property type="match status" value="1"/>
</dbReference>
<evidence type="ECO:0000313" key="6">
    <source>
        <dbReference type="EMBL" id="AII32291.1"/>
    </source>
</evidence>
<evidence type="ECO:0000256" key="4">
    <source>
        <dbReference type="RuleBase" id="RU003718"/>
    </source>
</evidence>
<dbReference type="AlphaFoldDB" id="A0A1L1WD92"/>
<evidence type="ECO:0000256" key="2">
    <source>
        <dbReference type="ARBA" id="ARBA00022676"/>
    </source>
</evidence>
<name>A0A1L1WD92_LONJA</name>
<sequence>MVERQGESAVVLYPSPGIGHLVSTVELGKLILDHQPSFSVTILITTVPFNTGSTAPYISRVSAETPSINFHHLPLVTLPQDSSSFEDINFGIPRRNNPDVRQVLESIAQKSKIRAFLIDFFCNAAFEVSTSLNIPTYYFYTSGASGLSNFLYLTTIDKTINKSLKDLNDYIHPPGTPPIFGSNFPKPLLDRDSSSYNNFIATAAQMPKACGIIANTFETLEPRAVKAIADGLCVIDGATPPVYYVGPLISTTNTSGDEHECLNWLNSQPSTSVVFLCFGSIGSFDKEQLNDMAIGLEKSGQRFLWVVRTPPTEDQTKRFLTPPEPDLNAILPRGFLDRTKDRGLVVKSWAPQMAVLNHHSVGGFVTHCGWNSVLEAVCAGVPMLTWPLYAEQKMNKVYLVEELKLALPLDESEKGFVSAAELEKRVRELMESERGKAVRENVLAMRDASKAATAAGGCSRAASERLTTLWKQDKVNGS</sequence>
<dbReference type="Pfam" id="PF00201">
    <property type="entry name" value="UDPGT"/>
    <property type="match status" value="1"/>
</dbReference>
<dbReference type="EC" id="2.4.1.-" evidence="5"/>
<dbReference type="InterPro" id="IPR002213">
    <property type="entry name" value="UDP_glucos_trans"/>
</dbReference>
<protein>
    <recommendedName>
        <fullName evidence="5">Glycosyltransferase</fullName>
        <ecNumber evidence="5">2.4.1.-</ecNumber>
    </recommendedName>
</protein>
<gene>
    <name evidence="6" type="primary">GT1</name>
</gene>
<dbReference type="FunFam" id="3.40.50.2000:FF:000020">
    <property type="entry name" value="Glycosyltransferase"/>
    <property type="match status" value="1"/>
</dbReference>
<organism evidence="6">
    <name type="scientific">Lonicera japonica</name>
    <name type="common">Japanese honeysuckle</name>
    <name type="synonym">Lonicera aureoreticulata</name>
    <dbReference type="NCBI Taxonomy" id="105884"/>
    <lineage>
        <taxon>Eukaryota</taxon>
        <taxon>Viridiplantae</taxon>
        <taxon>Streptophyta</taxon>
        <taxon>Embryophyta</taxon>
        <taxon>Tracheophyta</taxon>
        <taxon>Spermatophyta</taxon>
        <taxon>Magnoliopsida</taxon>
        <taxon>eudicotyledons</taxon>
        <taxon>Gunneridae</taxon>
        <taxon>Pentapetalae</taxon>
        <taxon>asterids</taxon>
        <taxon>campanulids</taxon>
        <taxon>Dipsacales</taxon>
        <taxon>Caprifoliaceae</taxon>
        <taxon>Lonicera</taxon>
    </lineage>
</organism>
<dbReference type="PANTHER" id="PTHR48048">
    <property type="entry name" value="GLYCOSYLTRANSFERASE"/>
    <property type="match status" value="1"/>
</dbReference>